<accession>G2RCV2</accession>
<dbReference type="HOGENOM" id="CLU_043196_1_2_1"/>
<evidence type="ECO:0000313" key="3">
    <source>
        <dbReference type="Proteomes" id="UP000008181"/>
    </source>
</evidence>
<evidence type="ECO:0000313" key="2">
    <source>
        <dbReference type="EMBL" id="AEO69840.1"/>
    </source>
</evidence>
<dbReference type="Pfam" id="PF01636">
    <property type="entry name" value="APH"/>
    <property type="match status" value="1"/>
</dbReference>
<dbReference type="SUPFAM" id="SSF56112">
    <property type="entry name" value="Protein kinase-like (PK-like)"/>
    <property type="match status" value="1"/>
</dbReference>
<protein>
    <recommendedName>
        <fullName evidence="1">Aminoglycoside phosphotransferase domain-containing protein</fullName>
    </recommendedName>
</protein>
<sequence length="201" mass="22603">MAGSLNWAVFVSFDDGVKWVLRSPRRSFLSDEYASRILLSEVATLRYIKAHSQVPVPEVFAYSASRDNDIGIPYILMSRAAGQPLSQYNWPQPPCQPPSEGPLGDALRPLSEEDMKKLATQLAHIVLQLSRLRFDKIGSLFQDDKGNYIVGECLSQSLTWQYRDSLEDINRGPFDSERAYLESLVSAFIRHAKELPVGPLS</sequence>
<name>G2RCV2_THETT</name>
<dbReference type="GeneID" id="11519514"/>
<dbReference type="eggNOG" id="ENOG502SIMG">
    <property type="taxonomic scope" value="Eukaryota"/>
</dbReference>
<dbReference type="AlphaFoldDB" id="G2RCV2"/>
<feature type="domain" description="Aminoglycoside phosphotransferase" evidence="1">
    <location>
        <begin position="3"/>
        <end position="110"/>
    </location>
</feature>
<dbReference type="PANTHER" id="PTHR21310">
    <property type="entry name" value="AMINOGLYCOSIDE PHOSPHOTRANSFERASE-RELATED-RELATED"/>
    <property type="match status" value="1"/>
</dbReference>
<dbReference type="InterPro" id="IPR011009">
    <property type="entry name" value="Kinase-like_dom_sf"/>
</dbReference>
<dbReference type="EMBL" id="CP003013">
    <property type="protein sequence ID" value="AEO69840.1"/>
    <property type="molecule type" value="Genomic_DNA"/>
</dbReference>
<organism evidence="2 3">
    <name type="scientific">Thermothielavioides terrestris (strain ATCC 38088 / NRRL 8126)</name>
    <name type="common">Thielavia terrestris</name>
    <dbReference type="NCBI Taxonomy" id="578455"/>
    <lineage>
        <taxon>Eukaryota</taxon>
        <taxon>Fungi</taxon>
        <taxon>Dikarya</taxon>
        <taxon>Ascomycota</taxon>
        <taxon>Pezizomycotina</taxon>
        <taxon>Sordariomycetes</taxon>
        <taxon>Sordariomycetidae</taxon>
        <taxon>Sordariales</taxon>
        <taxon>Chaetomiaceae</taxon>
        <taxon>Thermothielavioides</taxon>
        <taxon>Thermothielavioides terrestris</taxon>
    </lineage>
</organism>
<dbReference type="InterPro" id="IPR051678">
    <property type="entry name" value="AGP_Transferase"/>
</dbReference>
<dbReference type="InterPro" id="IPR002575">
    <property type="entry name" value="Aminoglycoside_PTrfase"/>
</dbReference>
<dbReference type="OrthoDB" id="5327538at2759"/>
<keyword evidence="3" id="KW-1185">Reference proteome</keyword>
<dbReference type="Proteomes" id="UP000008181">
    <property type="component" value="Chromosome 5"/>
</dbReference>
<dbReference type="RefSeq" id="XP_003656176.1">
    <property type="nucleotide sequence ID" value="XM_003656128.1"/>
</dbReference>
<dbReference type="KEGG" id="ttt:THITE_2091346"/>
<proteinExistence type="predicted"/>
<evidence type="ECO:0000259" key="1">
    <source>
        <dbReference type="Pfam" id="PF01636"/>
    </source>
</evidence>
<reference evidence="2 3" key="1">
    <citation type="journal article" date="2011" name="Nat. Biotechnol.">
        <title>Comparative genomic analysis of the thermophilic biomass-degrading fungi Myceliophthora thermophila and Thielavia terrestris.</title>
        <authorList>
            <person name="Berka R.M."/>
            <person name="Grigoriev I.V."/>
            <person name="Otillar R."/>
            <person name="Salamov A."/>
            <person name="Grimwood J."/>
            <person name="Reid I."/>
            <person name="Ishmael N."/>
            <person name="John T."/>
            <person name="Darmond C."/>
            <person name="Moisan M.-C."/>
            <person name="Henrissat B."/>
            <person name="Coutinho P.M."/>
            <person name="Lombard V."/>
            <person name="Natvig D.O."/>
            <person name="Lindquist E."/>
            <person name="Schmutz J."/>
            <person name="Lucas S."/>
            <person name="Harris P."/>
            <person name="Powlowski J."/>
            <person name="Bellemare A."/>
            <person name="Taylor D."/>
            <person name="Butler G."/>
            <person name="de Vries R.P."/>
            <person name="Allijn I.E."/>
            <person name="van den Brink J."/>
            <person name="Ushinsky S."/>
            <person name="Storms R."/>
            <person name="Powell A.J."/>
            <person name="Paulsen I.T."/>
            <person name="Elbourne L.D.H."/>
            <person name="Baker S.E."/>
            <person name="Magnuson J."/>
            <person name="LaBoissiere S."/>
            <person name="Clutterbuck A.J."/>
            <person name="Martinez D."/>
            <person name="Wogulis M."/>
            <person name="de Leon A.L."/>
            <person name="Rey M.W."/>
            <person name="Tsang A."/>
        </authorList>
    </citation>
    <scope>NUCLEOTIDE SEQUENCE [LARGE SCALE GENOMIC DNA]</scope>
    <source>
        <strain evidence="3">ATCC 38088 / NRRL 8126</strain>
    </source>
</reference>
<dbReference type="PANTHER" id="PTHR21310:SF15">
    <property type="entry name" value="AMINOGLYCOSIDE PHOSPHOTRANSFERASE DOMAIN-CONTAINING PROTEIN"/>
    <property type="match status" value="1"/>
</dbReference>
<gene>
    <name evidence="2" type="ORF">THITE_2091346</name>
</gene>